<reference evidence="1 2" key="1">
    <citation type="submission" date="2023-07" db="EMBL/GenBank/DDBJ databases">
        <title>Sequencing the genomes of 1000 actinobacteria strains.</title>
        <authorList>
            <person name="Klenk H.-P."/>
        </authorList>
    </citation>
    <scope>NUCLEOTIDE SEQUENCE [LARGE SCALE GENOMIC DNA]</scope>
    <source>
        <strain evidence="1 2">DSM 19515</strain>
    </source>
</reference>
<evidence type="ECO:0008006" key="3">
    <source>
        <dbReference type="Google" id="ProtNLM"/>
    </source>
</evidence>
<dbReference type="Pfam" id="PF19586">
    <property type="entry name" value="DUF6093"/>
    <property type="match status" value="1"/>
</dbReference>
<dbReference type="InterPro" id="IPR046075">
    <property type="entry name" value="DUF6093"/>
</dbReference>
<comment type="caution">
    <text evidence="1">The sequence shown here is derived from an EMBL/GenBank/DDBJ whole genome shotgun (WGS) entry which is preliminary data.</text>
</comment>
<protein>
    <recommendedName>
        <fullName evidence="3">Head-to-tail stopper</fullName>
    </recommendedName>
</protein>
<evidence type="ECO:0000313" key="1">
    <source>
        <dbReference type="EMBL" id="MDP9833000.1"/>
    </source>
</evidence>
<proteinExistence type="predicted"/>
<sequence length="117" mass="12841">MRARVLISRPTGETEFDEATFKQVSQVETVYEGVGKVQSYEAYEANPVTAGARATSIRVRVDIPVGVARVQPGDRVEVLENLDDPLLVGRVYRVGVVGPYKSTATAYRIFVDEVTHG</sequence>
<gene>
    <name evidence="1" type="ORF">J2S45_001679</name>
</gene>
<dbReference type="Proteomes" id="UP001230145">
    <property type="component" value="Unassembled WGS sequence"/>
</dbReference>
<dbReference type="EMBL" id="JAUSQL010000001">
    <property type="protein sequence ID" value="MDP9833000.1"/>
    <property type="molecule type" value="Genomic_DNA"/>
</dbReference>
<accession>A0ABT9PM35</accession>
<keyword evidence="2" id="KW-1185">Reference proteome</keyword>
<organism evidence="1 2">
    <name type="scientific">Trueperella abortisuis</name>
    <dbReference type="NCBI Taxonomy" id="445930"/>
    <lineage>
        <taxon>Bacteria</taxon>
        <taxon>Bacillati</taxon>
        <taxon>Actinomycetota</taxon>
        <taxon>Actinomycetes</taxon>
        <taxon>Actinomycetales</taxon>
        <taxon>Actinomycetaceae</taxon>
        <taxon>Trueperella</taxon>
    </lineage>
</organism>
<name>A0ABT9PM35_9ACTO</name>
<evidence type="ECO:0000313" key="2">
    <source>
        <dbReference type="Proteomes" id="UP001230145"/>
    </source>
</evidence>